<reference evidence="1 2" key="1">
    <citation type="submission" date="2014-07" db="EMBL/GenBank/DDBJ databases">
        <title>Methanogenic archaea and the global carbon cycle.</title>
        <authorList>
            <person name="Henriksen J.R."/>
            <person name="Luke J."/>
            <person name="Reinhart S."/>
            <person name="Benedict M.N."/>
            <person name="Youngblut N.D."/>
            <person name="Metcalf M.E."/>
            <person name="Whitaker R.J."/>
            <person name="Metcalf W.W."/>
        </authorList>
    </citation>
    <scope>NUCLEOTIDE SEQUENCE [LARGE SCALE GENOMIC DNA]</scope>
    <source>
        <strain evidence="1 2">Wiesmoor</strain>
    </source>
</reference>
<dbReference type="HOGENOM" id="CLU_1648319_0_0_2"/>
<evidence type="ECO:0008006" key="3">
    <source>
        <dbReference type="Google" id="ProtNLM"/>
    </source>
</evidence>
<dbReference type="KEGG" id="mbw:MSBRW_3375"/>
<dbReference type="AlphaFoldDB" id="A0A0E3QQ08"/>
<dbReference type="PATRIC" id="fig|1434109.4.peg.4378"/>
<dbReference type="RefSeq" id="WP_011306358.1">
    <property type="nucleotide sequence ID" value="NZ_CP009526.1"/>
</dbReference>
<proteinExistence type="predicted"/>
<protein>
    <recommendedName>
        <fullName evidence="3">Reverse transcriptase domain-containing protein</fullName>
    </recommendedName>
</protein>
<dbReference type="Proteomes" id="UP000033038">
    <property type="component" value="Chromosome"/>
</dbReference>
<dbReference type="InterPro" id="IPR043502">
    <property type="entry name" value="DNA/RNA_pol_sf"/>
</dbReference>
<organism evidence="1 2">
    <name type="scientific">Methanosarcina barkeri str. Wiesmoor</name>
    <dbReference type="NCBI Taxonomy" id="1434109"/>
    <lineage>
        <taxon>Archaea</taxon>
        <taxon>Methanobacteriati</taxon>
        <taxon>Methanobacteriota</taxon>
        <taxon>Stenosarchaea group</taxon>
        <taxon>Methanomicrobia</taxon>
        <taxon>Methanosarcinales</taxon>
        <taxon>Methanosarcinaceae</taxon>
        <taxon>Methanosarcina</taxon>
    </lineage>
</organism>
<dbReference type="EMBL" id="CP009526">
    <property type="protein sequence ID" value="AKB52628.1"/>
    <property type="molecule type" value="Genomic_DNA"/>
</dbReference>
<dbReference type="SUPFAM" id="SSF56672">
    <property type="entry name" value="DNA/RNA polymerases"/>
    <property type="match status" value="1"/>
</dbReference>
<evidence type="ECO:0000313" key="2">
    <source>
        <dbReference type="Proteomes" id="UP000033038"/>
    </source>
</evidence>
<name>A0A0E3QQ08_METBA</name>
<accession>A0A0E3QQ08</accession>
<dbReference type="GeneID" id="24824992"/>
<evidence type="ECO:0000313" key="1">
    <source>
        <dbReference type="EMBL" id="AKB52628.1"/>
    </source>
</evidence>
<sequence length="175" mass="20174">MKAILQSRNTEFDNQWAEIGLKNVEGDSVEHLVRFADDFAILSKEWINPDRVETVLDVLGLEFNKEKTYVGTAANGFEFAGFYFQEIIDENGLERSIKIIPTEGSIENVIESIESMVSAEKIKLDNMSKNKAHDRFVKNIYNVVDPWVNYYKHTDYAAGLERIEQSVNKRIKEFT</sequence>
<gene>
    <name evidence="1" type="ORF">MSBRW_3375</name>
</gene>